<evidence type="ECO:0000313" key="12">
    <source>
        <dbReference type="Proteomes" id="UP000063236"/>
    </source>
</evidence>
<keyword evidence="4 9" id="KW-0479">Metal-binding</keyword>
<dbReference type="InterPro" id="IPR000890">
    <property type="entry name" value="Aliphatic_acid_kin_short-chain"/>
</dbReference>
<keyword evidence="7 9" id="KW-0067">ATP-binding</keyword>
<comment type="caution">
    <text evidence="11">The sequence shown here is derived from an EMBL/GenBank/DDBJ whole genome shotgun (WGS) entry which is preliminary data.</text>
</comment>
<comment type="subunit">
    <text evidence="9">Homodimer.</text>
</comment>
<comment type="catalytic activity">
    <reaction evidence="9">
        <text>acetate + ATP = acetyl phosphate + ADP</text>
        <dbReference type="Rhea" id="RHEA:11352"/>
        <dbReference type="ChEBI" id="CHEBI:22191"/>
        <dbReference type="ChEBI" id="CHEBI:30089"/>
        <dbReference type="ChEBI" id="CHEBI:30616"/>
        <dbReference type="ChEBI" id="CHEBI:456216"/>
        <dbReference type="EC" id="2.7.2.1"/>
    </reaction>
</comment>
<comment type="pathway">
    <text evidence="9">Metabolic intermediate biosynthesis; acetyl-CoA biosynthesis; acetyl-CoA from acetate: step 1/2.</text>
</comment>
<evidence type="ECO:0000256" key="8">
    <source>
        <dbReference type="ARBA" id="ARBA00022842"/>
    </source>
</evidence>
<protein>
    <recommendedName>
        <fullName evidence="9">Acetate kinase</fullName>
        <ecNumber evidence="9">2.7.2.1</ecNumber>
    </recommendedName>
    <alternativeName>
        <fullName evidence="9">Acetokinase</fullName>
    </alternativeName>
</protein>
<dbReference type="HAMAP" id="MF_00020">
    <property type="entry name" value="Acetate_kinase"/>
    <property type="match status" value="1"/>
</dbReference>
<dbReference type="GO" id="GO:0005524">
    <property type="term" value="F:ATP binding"/>
    <property type="evidence" value="ECO:0007669"/>
    <property type="project" value="UniProtKB-KW"/>
</dbReference>
<dbReference type="EC" id="2.7.2.1" evidence="9"/>
<dbReference type="PANTHER" id="PTHR21060">
    <property type="entry name" value="ACETATE KINASE"/>
    <property type="match status" value="1"/>
</dbReference>
<comment type="similarity">
    <text evidence="1 9 10">Belongs to the acetokinase family.</text>
</comment>
<sequence>MRTLALLVVNAGSSSVKFSIFAYPPHGDPVRRPLHDGEAVAAGNGVSIRFDADPDGSLPLVAGDPYRAVLAQVAMWIRVQLPHIALGAIAHRVVHGGARYVEPVVVDDDVLRALRTLTPLAPLHQPHSLDAIDVLRDAFPDVPQIAVFDTAFHRTLPRVEQLLPLPHAWFDQGVRRYGFHGLSYEYLSVALAESFGARAHGRVIAAHLGSGASLCALRDCRSVATTMGFSALDGLMMSTRCGTLDPGVVLHLLEVGKLSGDALGHMLYHESGLKGVSGASGDPRVLLACEAAGDVPARDALALYVHRIVRETGALTALLGGLDMLVFTAGIGEHSAQLRERICASLGWLGIALDARANAAHAHVVSSASSAVTVVVEPTNEAWVAARAALRVLRGNRDG</sequence>
<feature type="binding site" evidence="9">
    <location>
        <begin position="282"/>
        <end position="284"/>
    </location>
    <ligand>
        <name>ATP</name>
        <dbReference type="ChEBI" id="CHEBI:30616"/>
    </ligand>
</feature>
<evidence type="ECO:0000256" key="3">
    <source>
        <dbReference type="ARBA" id="ARBA00022679"/>
    </source>
</evidence>
<dbReference type="GO" id="GO:0008776">
    <property type="term" value="F:acetate kinase activity"/>
    <property type="evidence" value="ECO:0007669"/>
    <property type="project" value="UniProtKB-UniRule"/>
</dbReference>
<feature type="site" description="Transition state stabilizer" evidence="9">
    <location>
        <position position="180"/>
    </location>
</feature>
<dbReference type="GO" id="GO:0005829">
    <property type="term" value="C:cytosol"/>
    <property type="evidence" value="ECO:0007669"/>
    <property type="project" value="TreeGrafter"/>
</dbReference>
<keyword evidence="8 9" id="KW-0460">Magnesium</keyword>
<evidence type="ECO:0000256" key="4">
    <source>
        <dbReference type="ARBA" id="ARBA00022723"/>
    </source>
</evidence>
<organism evidence="11 12">
    <name type="scientific">Burkholderia diffusa</name>
    <dbReference type="NCBI Taxonomy" id="488732"/>
    <lineage>
        <taxon>Bacteria</taxon>
        <taxon>Pseudomonadati</taxon>
        <taxon>Pseudomonadota</taxon>
        <taxon>Betaproteobacteria</taxon>
        <taxon>Burkholderiales</taxon>
        <taxon>Burkholderiaceae</taxon>
        <taxon>Burkholderia</taxon>
        <taxon>Burkholderia cepacia complex</taxon>
    </lineage>
</organism>
<dbReference type="GO" id="GO:0006085">
    <property type="term" value="P:acetyl-CoA biosynthetic process"/>
    <property type="evidence" value="ECO:0007669"/>
    <property type="project" value="UniProtKB-UniRule"/>
</dbReference>
<evidence type="ECO:0000313" key="11">
    <source>
        <dbReference type="EMBL" id="KWF55590.1"/>
    </source>
</evidence>
<gene>
    <name evidence="9" type="primary">ackA</name>
    <name evidence="11" type="ORF">WL88_01095</name>
</gene>
<accession>A0AAW3PIC7</accession>
<evidence type="ECO:0000256" key="2">
    <source>
        <dbReference type="ARBA" id="ARBA00022490"/>
    </source>
</evidence>
<name>A0AAW3PIC7_9BURK</name>
<proteinExistence type="inferred from homology"/>
<dbReference type="InterPro" id="IPR004372">
    <property type="entry name" value="Ac/propionate_kinase"/>
</dbReference>
<keyword evidence="3 9" id="KW-0808">Transferase</keyword>
<evidence type="ECO:0000256" key="9">
    <source>
        <dbReference type="HAMAP-Rule" id="MF_00020"/>
    </source>
</evidence>
<evidence type="ECO:0000256" key="6">
    <source>
        <dbReference type="ARBA" id="ARBA00022777"/>
    </source>
</evidence>
<feature type="binding site" evidence="9">
    <location>
        <position position="10"/>
    </location>
    <ligand>
        <name>Mg(2+)</name>
        <dbReference type="ChEBI" id="CHEBI:18420"/>
    </ligand>
</feature>
<evidence type="ECO:0000256" key="5">
    <source>
        <dbReference type="ARBA" id="ARBA00022741"/>
    </source>
</evidence>
<feature type="binding site" evidence="9">
    <location>
        <position position="381"/>
    </location>
    <ligand>
        <name>Mg(2+)</name>
        <dbReference type="ChEBI" id="CHEBI:18420"/>
    </ligand>
</feature>
<dbReference type="PIRSF" id="PIRSF000722">
    <property type="entry name" value="Acetate_prop_kin"/>
    <property type="match status" value="1"/>
</dbReference>
<dbReference type="NCBIfam" id="TIGR00016">
    <property type="entry name" value="ackA"/>
    <property type="match status" value="1"/>
</dbReference>
<keyword evidence="5 9" id="KW-0547">Nucleotide-binding</keyword>
<dbReference type="Gene3D" id="3.30.420.40">
    <property type="match status" value="2"/>
</dbReference>
<feature type="binding site" evidence="9">
    <location>
        <position position="17"/>
    </location>
    <ligand>
        <name>ATP</name>
        <dbReference type="ChEBI" id="CHEBI:30616"/>
    </ligand>
</feature>
<dbReference type="SUPFAM" id="SSF53067">
    <property type="entry name" value="Actin-like ATPase domain"/>
    <property type="match status" value="2"/>
</dbReference>
<feature type="site" description="Transition state stabilizer" evidence="9">
    <location>
        <position position="240"/>
    </location>
</feature>
<dbReference type="AlphaFoldDB" id="A0AAW3PIC7"/>
<dbReference type="RefSeq" id="WP_060189098.1">
    <property type="nucleotide sequence ID" value="NZ_LPJS01000029.1"/>
</dbReference>
<dbReference type="InterPro" id="IPR023865">
    <property type="entry name" value="Aliphatic_acid_kinase_CS"/>
</dbReference>
<dbReference type="InterPro" id="IPR043129">
    <property type="entry name" value="ATPase_NBD"/>
</dbReference>
<feature type="active site" description="Proton donor/acceptor" evidence="9">
    <location>
        <position position="149"/>
    </location>
</feature>
<feature type="binding site" evidence="9">
    <location>
        <position position="92"/>
    </location>
    <ligand>
        <name>substrate</name>
    </ligand>
</feature>
<dbReference type="Proteomes" id="UP000063236">
    <property type="component" value="Unassembled WGS sequence"/>
</dbReference>
<feature type="binding site" evidence="9">
    <location>
        <begin position="207"/>
        <end position="211"/>
    </location>
    <ligand>
        <name>ATP</name>
        <dbReference type="ChEBI" id="CHEBI:30616"/>
    </ligand>
</feature>
<reference evidence="11 12" key="1">
    <citation type="submission" date="2015-11" db="EMBL/GenBank/DDBJ databases">
        <title>Expanding the genomic diversity of Burkholderia species for the development of highly accurate diagnostics.</title>
        <authorList>
            <person name="Sahl J."/>
            <person name="Keim P."/>
            <person name="Wagner D."/>
        </authorList>
    </citation>
    <scope>NUCLEOTIDE SEQUENCE [LARGE SCALE GENOMIC DNA]</scope>
    <source>
        <strain evidence="11 12">MSMB378WGS</strain>
    </source>
</reference>
<dbReference type="GO" id="GO:0000287">
    <property type="term" value="F:magnesium ion binding"/>
    <property type="evidence" value="ECO:0007669"/>
    <property type="project" value="UniProtKB-UniRule"/>
</dbReference>
<evidence type="ECO:0000256" key="7">
    <source>
        <dbReference type="ARBA" id="ARBA00022840"/>
    </source>
</evidence>
<evidence type="ECO:0000256" key="10">
    <source>
        <dbReference type="RuleBase" id="RU003835"/>
    </source>
</evidence>
<evidence type="ECO:0000256" key="1">
    <source>
        <dbReference type="ARBA" id="ARBA00008748"/>
    </source>
</evidence>
<dbReference type="PROSITE" id="PS01075">
    <property type="entry name" value="ACETATE_KINASE_1"/>
    <property type="match status" value="1"/>
</dbReference>
<keyword evidence="2 9" id="KW-0963">Cytoplasm</keyword>
<comment type="function">
    <text evidence="9">Catalyzes the formation of acetyl phosphate from acetate and ATP. Can also catalyze the reverse reaction.</text>
</comment>
<keyword evidence="6 9" id="KW-0418">Kinase</keyword>
<comment type="subcellular location">
    <subcellularLocation>
        <location evidence="9">Cytoplasm</location>
    </subcellularLocation>
</comment>
<dbReference type="Pfam" id="PF00871">
    <property type="entry name" value="Acetate_kinase"/>
    <property type="match status" value="1"/>
</dbReference>
<dbReference type="PANTHER" id="PTHR21060:SF21">
    <property type="entry name" value="ACETATE KINASE"/>
    <property type="match status" value="1"/>
</dbReference>
<dbReference type="EMBL" id="LPJV01000022">
    <property type="protein sequence ID" value="KWF55590.1"/>
    <property type="molecule type" value="Genomic_DNA"/>
</dbReference>
<feature type="binding site" evidence="9">
    <location>
        <begin position="330"/>
        <end position="334"/>
    </location>
    <ligand>
        <name>ATP</name>
        <dbReference type="ChEBI" id="CHEBI:30616"/>
    </ligand>
</feature>
<dbReference type="GO" id="GO:0006083">
    <property type="term" value="P:acetate metabolic process"/>
    <property type="evidence" value="ECO:0007669"/>
    <property type="project" value="TreeGrafter"/>
</dbReference>
<dbReference type="PRINTS" id="PR00471">
    <property type="entry name" value="ACETATEKNASE"/>
</dbReference>
<comment type="cofactor">
    <cofactor evidence="9">
        <name>Mg(2+)</name>
        <dbReference type="ChEBI" id="CHEBI:18420"/>
    </cofactor>
    <cofactor evidence="9">
        <name>Mn(2+)</name>
        <dbReference type="ChEBI" id="CHEBI:29035"/>
    </cofactor>
    <text evidence="9">Mg(2+). Can also accept Mn(2+).</text>
</comment>